<dbReference type="PANTHER" id="PTHR30537:SF5">
    <property type="entry name" value="HTH-TYPE TRANSCRIPTIONAL ACTIVATOR TTDR-RELATED"/>
    <property type="match status" value="1"/>
</dbReference>
<organism evidence="6 7">
    <name type="scientific">Inhella proteolytica</name>
    <dbReference type="NCBI Taxonomy" id="2795029"/>
    <lineage>
        <taxon>Bacteria</taxon>
        <taxon>Pseudomonadati</taxon>
        <taxon>Pseudomonadota</taxon>
        <taxon>Betaproteobacteria</taxon>
        <taxon>Burkholderiales</taxon>
        <taxon>Sphaerotilaceae</taxon>
        <taxon>Inhella</taxon>
    </lineage>
</organism>
<keyword evidence="7" id="KW-1185">Reference proteome</keyword>
<keyword evidence="3" id="KW-0238">DNA-binding</keyword>
<gene>
    <name evidence="6" type="ORF">I7X39_17970</name>
</gene>
<dbReference type="Proteomes" id="UP000613266">
    <property type="component" value="Unassembled WGS sequence"/>
</dbReference>
<dbReference type="PANTHER" id="PTHR30537">
    <property type="entry name" value="HTH-TYPE TRANSCRIPTIONAL REGULATOR"/>
    <property type="match status" value="1"/>
</dbReference>
<dbReference type="Pfam" id="PF03466">
    <property type="entry name" value="LysR_substrate"/>
    <property type="match status" value="1"/>
</dbReference>
<dbReference type="Gene3D" id="3.40.190.290">
    <property type="match status" value="1"/>
</dbReference>
<evidence type="ECO:0000256" key="4">
    <source>
        <dbReference type="ARBA" id="ARBA00023163"/>
    </source>
</evidence>
<dbReference type="GO" id="GO:0003700">
    <property type="term" value="F:DNA-binding transcription factor activity"/>
    <property type="evidence" value="ECO:0007669"/>
    <property type="project" value="InterPro"/>
</dbReference>
<feature type="domain" description="HTH lysR-type" evidence="5">
    <location>
        <begin position="1"/>
        <end position="59"/>
    </location>
</feature>
<comment type="caution">
    <text evidence="6">The sequence shown here is derived from an EMBL/GenBank/DDBJ whole genome shotgun (WGS) entry which is preliminary data.</text>
</comment>
<dbReference type="Gene3D" id="1.10.10.10">
    <property type="entry name" value="Winged helix-like DNA-binding domain superfamily/Winged helix DNA-binding domain"/>
    <property type="match status" value="1"/>
</dbReference>
<dbReference type="RefSeq" id="WP_198112553.1">
    <property type="nucleotide sequence ID" value="NZ_JAEDAK010000015.1"/>
</dbReference>
<reference evidence="6" key="1">
    <citation type="submission" date="2020-12" db="EMBL/GenBank/DDBJ databases">
        <title>The genome sequence of Inhella sp. 1Y17.</title>
        <authorList>
            <person name="Liu Y."/>
        </authorList>
    </citation>
    <scope>NUCLEOTIDE SEQUENCE</scope>
    <source>
        <strain evidence="6">1Y17</strain>
    </source>
</reference>
<dbReference type="Pfam" id="PF00126">
    <property type="entry name" value="HTH_1"/>
    <property type="match status" value="1"/>
</dbReference>
<keyword evidence="4" id="KW-0804">Transcription</keyword>
<evidence type="ECO:0000256" key="3">
    <source>
        <dbReference type="ARBA" id="ARBA00023125"/>
    </source>
</evidence>
<dbReference type="FunFam" id="1.10.10.10:FF:000001">
    <property type="entry name" value="LysR family transcriptional regulator"/>
    <property type="match status" value="1"/>
</dbReference>
<sequence>MDKLRALQYLLKVADTLSFSGAARAFGVPASSISRRIADLEAELGVELLHRTTRTVRLTEIGALYLEPVRAGLAQLDDATELVGRCSRTPSGTLRISAMPSYGQLLLMPALQEFSALYPDIVLDVHLSDGLVELGRDQIDLAIRGGRQPQDRVVARRLDDNRFLLAASPQYLAQHGRPRTLADLLQHKALLYRGPHALIRWQGRDEEGWRELAVPPAFISNDGASLIAMACQHRGLVLLPEWGLRPYLQRGELVALELEQPVSVNRGGEAGIYLLYLQARYQVPKVRVAVEFLMSRLGAGPPRDGAAGAAG</sequence>
<dbReference type="InterPro" id="IPR036390">
    <property type="entry name" value="WH_DNA-bd_sf"/>
</dbReference>
<dbReference type="SUPFAM" id="SSF53850">
    <property type="entry name" value="Periplasmic binding protein-like II"/>
    <property type="match status" value="1"/>
</dbReference>
<dbReference type="GO" id="GO:0003677">
    <property type="term" value="F:DNA binding"/>
    <property type="evidence" value="ECO:0007669"/>
    <property type="project" value="UniProtKB-KW"/>
</dbReference>
<dbReference type="InterPro" id="IPR005119">
    <property type="entry name" value="LysR_subst-bd"/>
</dbReference>
<evidence type="ECO:0000256" key="1">
    <source>
        <dbReference type="ARBA" id="ARBA00009437"/>
    </source>
</evidence>
<dbReference type="PROSITE" id="PS50931">
    <property type="entry name" value="HTH_LYSR"/>
    <property type="match status" value="1"/>
</dbReference>
<protein>
    <submittedName>
        <fullName evidence="6">LysR family transcriptional regulator</fullName>
    </submittedName>
</protein>
<dbReference type="CDD" id="cd08422">
    <property type="entry name" value="PBP2_CrgA_like"/>
    <property type="match status" value="1"/>
</dbReference>
<evidence type="ECO:0000256" key="2">
    <source>
        <dbReference type="ARBA" id="ARBA00023015"/>
    </source>
</evidence>
<name>A0A931J9D8_9BURK</name>
<evidence type="ECO:0000313" key="6">
    <source>
        <dbReference type="EMBL" id="MBH9578782.1"/>
    </source>
</evidence>
<proteinExistence type="inferred from homology"/>
<keyword evidence="2" id="KW-0805">Transcription regulation</keyword>
<dbReference type="SUPFAM" id="SSF46785">
    <property type="entry name" value="Winged helix' DNA-binding domain"/>
    <property type="match status" value="1"/>
</dbReference>
<comment type="similarity">
    <text evidence="1">Belongs to the LysR transcriptional regulatory family.</text>
</comment>
<dbReference type="InterPro" id="IPR000847">
    <property type="entry name" value="LysR_HTH_N"/>
</dbReference>
<accession>A0A931J9D8</accession>
<evidence type="ECO:0000313" key="7">
    <source>
        <dbReference type="Proteomes" id="UP000613266"/>
    </source>
</evidence>
<evidence type="ECO:0000259" key="5">
    <source>
        <dbReference type="PROSITE" id="PS50931"/>
    </source>
</evidence>
<dbReference type="InterPro" id="IPR058163">
    <property type="entry name" value="LysR-type_TF_proteobact-type"/>
</dbReference>
<dbReference type="InterPro" id="IPR036388">
    <property type="entry name" value="WH-like_DNA-bd_sf"/>
</dbReference>
<dbReference type="AlphaFoldDB" id="A0A931J9D8"/>
<dbReference type="EMBL" id="JAEDAK010000015">
    <property type="protein sequence ID" value="MBH9578782.1"/>
    <property type="molecule type" value="Genomic_DNA"/>
</dbReference>